<dbReference type="InterPro" id="IPR029061">
    <property type="entry name" value="THDP-binding"/>
</dbReference>
<comment type="cofactor">
    <cofactor evidence="1">
        <name>thiamine diphosphate</name>
        <dbReference type="ChEBI" id="CHEBI:58937"/>
    </cofactor>
</comment>
<comment type="similarity">
    <text evidence="2">Belongs to the alpha-ketoglutarate dehydrogenase family.</text>
</comment>
<dbReference type="Proteomes" id="UP000324897">
    <property type="component" value="Unassembled WGS sequence"/>
</dbReference>
<dbReference type="InterPro" id="IPR005475">
    <property type="entry name" value="Transketolase-like_Pyr-bd"/>
</dbReference>
<gene>
    <name evidence="6" type="ORF">EJB05_08863</name>
</gene>
<dbReference type="PANTHER" id="PTHR23152">
    <property type="entry name" value="2-OXOGLUTARATE DEHYDROGENASE"/>
    <property type="match status" value="1"/>
</dbReference>
<dbReference type="PANTHER" id="PTHR23152:SF23">
    <property type="entry name" value="OXOGLUTARATE DEHYDROGENASE (SUCCINYL-TRANSFERRING)"/>
    <property type="match status" value="1"/>
</dbReference>
<organism evidence="6 7">
    <name type="scientific">Eragrostis curvula</name>
    <name type="common">weeping love grass</name>
    <dbReference type="NCBI Taxonomy" id="38414"/>
    <lineage>
        <taxon>Eukaryota</taxon>
        <taxon>Viridiplantae</taxon>
        <taxon>Streptophyta</taxon>
        <taxon>Embryophyta</taxon>
        <taxon>Tracheophyta</taxon>
        <taxon>Spermatophyta</taxon>
        <taxon>Magnoliopsida</taxon>
        <taxon>Liliopsida</taxon>
        <taxon>Poales</taxon>
        <taxon>Poaceae</taxon>
        <taxon>PACMAD clade</taxon>
        <taxon>Chloridoideae</taxon>
        <taxon>Eragrostideae</taxon>
        <taxon>Eragrostidinae</taxon>
        <taxon>Eragrostis</taxon>
    </lineage>
</organism>
<evidence type="ECO:0000256" key="2">
    <source>
        <dbReference type="ARBA" id="ARBA00006936"/>
    </source>
</evidence>
<comment type="caution">
    <text evidence="6">The sequence shown here is derived from an EMBL/GenBank/DDBJ whole genome shotgun (WGS) entry which is preliminary data.</text>
</comment>
<dbReference type="Pfam" id="PF00676">
    <property type="entry name" value="E1_dh"/>
    <property type="match status" value="1"/>
</dbReference>
<dbReference type="Gene3D" id="1.10.287.1150">
    <property type="entry name" value="TPP helical domain"/>
    <property type="match status" value="1"/>
</dbReference>
<evidence type="ECO:0000256" key="3">
    <source>
        <dbReference type="ARBA" id="ARBA00023002"/>
    </source>
</evidence>
<dbReference type="SUPFAM" id="SSF52518">
    <property type="entry name" value="Thiamin diphosphate-binding fold (THDP-binding)"/>
    <property type="match status" value="2"/>
</dbReference>
<dbReference type="GO" id="GO:0045252">
    <property type="term" value="C:oxoglutarate dehydrogenase complex"/>
    <property type="evidence" value="ECO:0007669"/>
    <property type="project" value="TreeGrafter"/>
</dbReference>
<dbReference type="OrthoDB" id="413077at2759"/>
<evidence type="ECO:0000313" key="6">
    <source>
        <dbReference type="EMBL" id="TVU42456.1"/>
    </source>
</evidence>
<evidence type="ECO:0000313" key="7">
    <source>
        <dbReference type="Proteomes" id="UP000324897"/>
    </source>
</evidence>
<dbReference type="InterPro" id="IPR011603">
    <property type="entry name" value="2oxoglutarate_DH_E1"/>
</dbReference>
<dbReference type="Gene3D" id="3.40.50.970">
    <property type="match status" value="1"/>
</dbReference>
<dbReference type="SMART" id="SM00861">
    <property type="entry name" value="Transket_pyr"/>
    <property type="match status" value="1"/>
</dbReference>
<dbReference type="InterPro" id="IPR042179">
    <property type="entry name" value="KGD_C_sf"/>
</dbReference>
<dbReference type="AlphaFoldDB" id="A0A5J9W3G2"/>
<dbReference type="FunFam" id="3.40.50.12470:FF:000003">
    <property type="entry name" value="2-oxoglutarate dehydrogenase E1 component"/>
    <property type="match status" value="1"/>
</dbReference>
<dbReference type="PIRSF" id="PIRSF000157">
    <property type="entry name" value="Oxoglu_dh_E1"/>
    <property type="match status" value="1"/>
</dbReference>
<dbReference type="EMBL" id="RWGY01000005">
    <property type="protein sequence ID" value="TVU42456.1"/>
    <property type="molecule type" value="Genomic_DNA"/>
</dbReference>
<dbReference type="InterPro" id="IPR031717">
    <property type="entry name" value="ODO-1/KGD_C"/>
</dbReference>
<dbReference type="Gene3D" id="3.40.50.12470">
    <property type="match status" value="1"/>
</dbReference>
<proteinExistence type="inferred from homology"/>
<keyword evidence="4" id="KW-0786">Thiamine pyrophosphate</keyword>
<protein>
    <recommendedName>
        <fullName evidence="5">Transketolase-like pyrimidine-binding domain-containing protein</fullName>
    </recommendedName>
</protein>
<feature type="domain" description="Transketolase-like pyrimidine-binding" evidence="5">
    <location>
        <begin position="573"/>
        <end position="786"/>
    </location>
</feature>
<dbReference type="Pfam" id="PF02779">
    <property type="entry name" value="Transket_pyr"/>
    <property type="match status" value="1"/>
</dbReference>
<evidence type="ECO:0000259" key="5">
    <source>
        <dbReference type="SMART" id="SM00861"/>
    </source>
</evidence>
<accession>A0A5J9W3G2</accession>
<dbReference type="NCBIfam" id="NF006914">
    <property type="entry name" value="PRK09404.1"/>
    <property type="match status" value="1"/>
</dbReference>
<dbReference type="GO" id="GO:0006099">
    <property type="term" value="P:tricarboxylic acid cycle"/>
    <property type="evidence" value="ECO:0007669"/>
    <property type="project" value="TreeGrafter"/>
</dbReference>
<keyword evidence="7" id="KW-1185">Reference proteome</keyword>
<dbReference type="GO" id="GO:0030976">
    <property type="term" value="F:thiamine pyrophosphate binding"/>
    <property type="evidence" value="ECO:0007669"/>
    <property type="project" value="InterPro"/>
</dbReference>
<dbReference type="NCBIfam" id="TIGR00239">
    <property type="entry name" value="2oxo_dh_E1"/>
    <property type="match status" value="1"/>
</dbReference>
<dbReference type="Pfam" id="PF16870">
    <property type="entry name" value="OxoGdeHyase_C"/>
    <property type="match status" value="1"/>
</dbReference>
<evidence type="ECO:0000256" key="1">
    <source>
        <dbReference type="ARBA" id="ARBA00001964"/>
    </source>
</evidence>
<evidence type="ECO:0000256" key="4">
    <source>
        <dbReference type="ARBA" id="ARBA00023052"/>
    </source>
</evidence>
<keyword evidence="3" id="KW-0560">Oxidoreductase</keyword>
<dbReference type="GO" id="GO:0005739">
    <property type="term" value="C:mitochondrion"/>
    <property type="evidence" value="ECO:0007669"/>
    <property type="project" value="TreeGrafter"/>
</dbReference>
<sequence length="931" mass="103474">MACLVSESNVVLQLPGNLEEELRRRASCWDADSSSGQTTTNAIQESMQLLQLIRDYQVHGHMRAALDPLGLDDVQYGPSAKNVVDLGLYGFTEADLDREFFLGGVCTWTTTSGSITLRELLGKLRRAYCGAVGYEYMHIADRDKLEWLRARIERPTTTNKPNGNTNQLVVLERLVRATRFESFLAAVCPTAKKYGLDGAETLVPGLEALLDRAAGLGVESVVLGTSHRGRLNVQANVLGKPVAQIISDLTVGPRPAVSGDGVFFTGTGELHFQQGVSCDRPTRDKTVQHLSMVAHPSHLEAVGPVVAGKTPARQFFSGDVHKTRVMAVLVHGDGGFAGQGVVYEALNLGNSLGLGNSYATGGTVHVVLSNRVAVTADLRAGGGGYYCTDVAKAVGAPVFHVNADDVEAVVRVCELAAEWRQTFHSDVVVDLVCYRRLGHNELDDPTVALPQMYQIIKNHPSSLNLYEQMLRGTGQITSKELRRIHDKVNKTLNEEFERSKDSAPNKRDWLSANWAGLKPPEEISPAHNTGVILEELKRVGQEITRLPENFKPHKMVSRVFEQRAMMIEGGEGIDWAFAEALAFAMLVAEGIHVRLSGQDVERGNFNERHAIVHDQKTGEKYCPFDHVAVNQKKDFFAVSNSLLSEFGVLGFEMGYSMENPNSLVLWEAPLGDFANCAQVIFDQFISCAEARWLRQTGLVVLLHHGYDGLGPDHSDAHLERFLQMCDDNPFVIPEMEPSLCRQIQECNWQVVNVTTPANYFHVLRRQIHRDFRKPLIVMAPKNLLRHKDCKSNLSEFDDIEGHPDLDKQGTRIKRLIADPRNHKQVEEDINRLVYYELDEERENSGRSDVAICRIEQLCPFPYDLIQAELNRYPNAEIVWCQEEPMNKGAYSYIAPRLHTAMKALGRGSFNDIMYVGRAPSAAAATAFPLAR</sequence>
<dbReference type="Gramene" id="TVU42456">
    <property type="protein sequence ID" value="TVU42456"/>
    <property type="gene ID" value="EJB05_08863"/>
</dbReference>
<dbReference type="Gene3D" id="3.40.50.11610">
    <property type="entry name" value="Multifunctional 2-oxoglutarate metabolism enzyme, C-terminal domain"/>
    <property type="match status" value="1"/>
</dbReference>
<dbReference type="GO" id="GO:0004591">
    <property type="term" value="F:oxoglutarate dehydrogenase (succinyl-transferring) activity"/>
    <property type="evidence" value="ECO:0007669"/>
    <property type="project" value="TreeGrafter"/>
</dbReference>
<dbReference type="InterPro" id="IPR001017">
    <property type="entry name" value="DH_E1"/>
</dbReference>
<feature type="non-terminal residue" evidence="6">
    <location>
        <position position="1"/>
    </location>
</feature>
<reference evidence="6 7" key="1">
    <citation type="journal article" date="2019" name="Sci. Rep.">
        <title>A high-quality genome of Eragrostis curvula grass provides insights into Poaceae evolution and supports new strategies to enhance forage quality.</title>
        <authorList>
            <person name="Carballo J."/>
            <person name="Santos B.A.C.M."/>
            <person name="Zappacosta D."/>
            <person name="Garbus I."/>
            <person name="Selva J.P."/>
            <person name="Gallo C.A."/>
            <person name="Diaz A."/>
            <person name="Albertini E."/>
            <person name="Caccamo M."/>
            <person name="Echenique V."/>
        </authorList>
    </citation>
    <scope>NUCLEOTIDE SEQUENCE [LARGE SCALE GENOMIC DNA]</scope>
    <source>
        <strain evidence="7">cv. Victoria</strain>
        <tissue evidence="6">Leaf</tissue>
    </source>
</reference>
<name>A0A5J9W3G2_9POAL</name>